<evidence type="ECO:0000256" key="3">
    <source>
        <dbReference type="ARBA" id="ARBA00005509"/>
    </source>
</evidence>
<dbReference type="Pfam" id="PF04402">
    <property type="entry name" value="SIMPL"/>
    <property type="match status" value="1"/>
</dbReference>
<dbReference type="GO" id="GO:0005737">
    <property type="term" value="C:cytoplasm"/>
    <property type="evidence" value="ECO:0007669"/>
    <property type="project" value="UniProtKB-SubCell"/>
</dbReference>
<organism evidence="7 8">
    <name type="scientific">Fundulus heteroclitus</name>
    <name type="common">Killifish</name>
    <name type="synonym">Mummichog</name>
    <dbReference type="NCBI Taxonomy" id="8078"/>
    <lineage>
        <taxon>Eukaryota</taxon>
        <taxon>Metazoa</taxon>
        <taxon>Chordata</taxon>
        <taxon>Craniata</taxon>
        <taxon>Vertebrata</taxon>
        <taxon>Euteleostomi</taxon>
        <taxon>Actinopterygii</taxon>
        <taxon>Neopterygii</taxon>
        <taxon>Teleostei</taxon>
        <taxon>Neoteleostei</taxon>
        <taxon>Acanthomorphata</taxon>
        <taxon>Ovalentaria</taxon>
        <taxon>Atherinomorphae</taxon>
        <taxon>Cyprinodontiformes</taxon>
        <taxon>Fundulidae</taxon>
        <taxon>Fundulus</taxon>
    </lineage>
</organism>
<evidence type="ECO:0000256" key="6">
    <source>
        <dbReference type="SAM" id="MobiDB-lite"/>
    </source>
</evidence>
<sequence length="249" mass="27579">MNTTNSAVRLFAALPSAEPGGRDKQQGLEGTALPRERLGTPAREVQVTGAAEVSCRADRASVRVSVTSTKGSVNDVTNSISRRLEYILQTIRQHGVGDEHTSVRRFLHRDVDAFSMEAEVVVTFSEFEKMEQMCSFLLDKLDKSVHVGAPQFFHSHARLHQLRLQACLSAVENAQQKASKISQLLGESLGSPLLVREEETKEWRNEEEAAGREHGSTPRLPFIPHVPTASASSQVSITFSFRDKSKKRL</sequence>
<dbReference type="InterPro" id="IPR007497">
    <property type="entry name" value="SIMPL/DUF541"/>
</dbReference>
<evidence type="ECO:0000313" key="8">
    <source>
        <dbReference type="Proteomes" id="UP000265000"/>
    </source>
</evidence>
<evidence type="ECO:0000256" key="2">
    <source>
        <dbReference type="ARBA" id="ARBA00004496"/>
    </source>
</evidence>
<dbReference type="Gene3D" id="3.30.110.170">
    <property type="entry name" value="Protein of unknown function (DUF541), domain 1"/>
    <property type="match status" value="1"/>
</dbReference>
<evidence type="ECO:0000313" key="7">
    <source>
        <dbReference type="Ensembl" id="ENSFHEP00000033823.1"/>
    </source>
</evidence>
<dbReference type="Gene3D" id="3.30.70.2970">
    <property type="entry name" value="Protein of unknown function (DUF541), domain 2"/>
    <property type="match status" value="1"/>
</dbReference>
<protein>
    <submittedName>
        <fullName evidence="7">Interleukin-1 receptor-associated kinase 1 binding protein 1</fullName>
    </submittedName>
</protein>
<dbReference type="InterPro" id="IPR030312">
    <property type="entry name" value="IRAK1BP1"/>
</dbReference>
<comment type="similarity">
    <text evidence="3">Belongs to the IRAK1BP1 family.</text>
</comment>
<keyword evidence="4" id="KW-0963">Cytoplasm</keyword>
<dbReference type="PANTHER" id="PTHR18842">
    <property type="entry name" value="INTERLEUKIN-1 RECEPTOR-ASSOCIATED KINASE 1-BINDING PROTEIN 1"/>
    <property type="match status" value="1"/>
</dbReference>
<evidence type="ECO:0000256" key="1">
    <source>
        <dbReference type="ARBA" id="ARBA00004123"/>
    </source>
</evidence>
<dbReference type="PANTHER" id="PTHR18842:SF2">
    <property type="entry name" value="INTERLEUKIN-1 RECEPTOR-ASSOCIATED KINASE 1-BINDING PROTEIN 1"/>
    <property type="match status" value="1"/>
</dbReference>
<evidence type="ECO:0000256" key="4">
    <source>
        <dbReference type="ARBA" id="ARBA00022490"/>
    </source>
</evidence>
<keyword evidence="5" id="KW-0539">Nucleus</keyword>
<accession>A0A3Q2QZU5</accession>
<name>A0A3Q2QZU5_FUNHE</name>
<dbReference type="AlphaFoldDB" id="A0A3Q2QZU5"/>
<comment type="subcellular location">
    <subcellularLocation>
        <location evidence="2">Cytoplasm</location>
    </subcellularLocation>
    <subcellularLocation>
        <location evidence="1">Nucleus</location>
    </subcellularLocation>
</comment>
<reference evidence="7" key="2">
    <citation type="submission" date="2025-09" db="UniProtKB">
        <authorList>
            <consortium name="Ensembl"/>
        </authorList>
    </citation>
    <scope>IDENTIFICATION</scope>
</reference>
<feature type="region of interest" description="Disordered" evidence="6">
    <location>
        <begin position="198"/>
        <end position="234"/>
    </location>
</feature>
<dbReference type="STRING" id="8078.ENSFHEP00000033823"/>
<dbReference type="Ensembl" id="ENSFHET00000028447.1">
    <property type="protein sequence ID" value="ENSFHEP00000033823.1"/>
    <property type="gene ID" value="ENSFHEG00000021149.1"/>
</dbReference>
<proteinExistence type="inferred from homology"/>
<dbReference type="GO" id="GO:0043123">
    <property type="term" value="P:positive regulation of canonical NF-kappaB signal transduction"/>
    <property type="evidence" value="ECO:0007669"/>
    <property type="project" value="InterPro"/>
</dbReference>
<dbReference type="Proteomes" id="UP000265000">
    <property type="component" value="Unplaced"/>
</dbReference>
<dbReference type="GO" id="GO:0005634">
    <property type="term" value="C:nucleus"/>
    <property type="evidence" value="ECO:0007669"/>
    <property type="project" value="UniProtKB-SubCell"/>
</dbReference>
<feature type="region of interest" description="Disordered" evidence="6">
    <location>
        <begin position="16"/>
        <end position="38"/>
    </location>
</feature>
<feature type="compositionally biased region" description="Basic and acidic residues" evidence="6">
    <location>
        <begin position="198"/>
        <end position="216"/>
    </location>
</feature>
<keyword evidence="8" id="KW-1185">Reference proteome</keyword>
<evidence type="ECO:0000256" key="5">
    <source>
        <dbReference type="ARBA" id="ARBA00023242"/>
    </source>
</evidence>
<dbReference type="GeneTree" id="ENSGT00390000012588"/>
<dbReference type="GO" id="GO:0006955">
    <property type="term" value="P:immune response"/>
    <property type="evidence" value="ECO:0007669"/>
    <property type="project" value="InterPro"/>
</dbReference>
<reference evidence="7" key="1">
    <citation type="submission" date="2025-08" db="UniProtKB">
        <authorList>
            <consortium name="Ensembl"/>
        </authorList>
    </citation>
    <scope>IDENTIFICATION</scope>
</reference>